<dbReference type="GO" id="GO:0016788">
    <property type="term" value="F:hydrolase activity, acting on ester bonds"/>
    <property type="evidence" value="ECO:0007669"/>
    <property type="project" value="InterPro"/>
</dbReference>
<dbReference type="GO" id="GO:0016042">
    <property type="term" value="P:lipid catabolic process"/>
    <property type="evidence" value="ECO:0007669"/>
    <property type="project" value="UniProtKB-KW"/>
</dbReference>
<evidence type="ECO:0000313" key="13">
    <source>
        <dbReference type="Proteomes" id="UP000801492"/>
    </source>
</evidence>
<evidence type="ECO:0000256" key="9">
    <source>
        <dbReference type="SAM" id="SignalP"/>
    </source>
</evidence>
<name>A0A8K0G6Z5_IGNLU</name>
<feature type="domain" description="Serine aminopeptidase S33" evidence="11">
    <location>
        <begin position="119"/>
        <end position="248"/>
    </location>
</feature>
<evidence type="ECO:0000256" key="7">
    <source>
        <dbReference type="PIRNR" id="PIRNR000862"/>
    </source>
</evidence>
<keyword evidence="4 7" id="KW-0442">Lipid degradation</keyword>
<dbReference type="Proteomes" id="UP000801492">
    <property type="component" value="Unassembled WGS sequence"/>
</dbReference>
<proteinExistence type="inferred from homology"/>
<evidence type="ECO:0000256" key="8">
    <source>
        <dbReference type="PIRSR" id="PIRSR000862-1"/>
    </source>
</evidence>
<evidence type="ECO:0000259" key="11">
    <source>
        <dbReference type="Pfam" id="PF12146"/>
    </source>
</evidence>
<dbReference type="Pfam" id="PF12146">
    <property type="entry name" value="Hydrolase_4"/>
    <property type="match status" value="1"/>
</dbReference>
<organism evidence="12 13">
    <name type="scientific">Ignelater luminosus</name>
    <name type="common">Cucubano</name>
    <name type="synonym">Pyrophorus luminosus</name>
    <dbReference type="NCBI Taxonomy" id="2038154"/>
    <lineage>
        <taxon>Eukaryota</taxon>
        <taxon>Metazoa</taxon>
        <taxon>Ecdysozoa</taxon>
        <taxon>Arthropoda</taxon>
        <taxon>Hexapoda</taxon>
        <taxon>Insecta</taxon>
        <taxon>Pterygota</taxon>
        <taxon>Neoptera</taxon>
        <taxon>Endopterygota</taxon>
        <taxon>Coleoptera</taxon>
        <taxon>Polyphaga</taxon>
        <taxon>Elateriformia</taxon>
        <taxon>Elateroidea</taxon>
        <taxon>Elateridae</taxon>
        <taxon>Agrypninae</taxon>
        <taxon>Pyrophorini</taxon>
        <taxon>Ignelater</taxon>
    </lineage>
</organism>
<gene>
    <name evidence="12" type="ORF">ILUMI_12219</name>
</gene>
<dbReference type="FunFam" id="3.40.50.1820:FF:000021">
    <property type="entry name" value="Lipase"/>
    <property type="match status" value="1"/>
</dbReference>
<feature type="active site" description="Charge relay system" evidence="8">
    <location>
        <position position="366"/>
    </location>
</feature>
<reference evidence="12" key="1">
    <citation type="submission" date="2019-08" db="EMBL/GenBank/DDBJ databases">
        <title>The genome of the North American firefly Photinus pyralis.</title>
        <authorList>
            <consortium name="Photinus pyralis genome working group"/>
            <person name="Fallon T.R."/>
            <person name="Sander Lower S.E."/>
            <person name="Weng J.-K."/>
        </authorList>
    </citation>
    <scope>NUCLEOTIDE SEQUENCE</scope>
    <source>
        <strain evidence="12">TRF0915ILg1</strain>
        <tissue evidence="12">Whole body</tissue>
    </source>
</reference>
<dbReference type="OrthoDB" id="9974421at2759"/>
<dbReference type="InterPro" id="IPR029058">
    <property type="entry name" value="AB_hydrolase_fold"/>
</dbReference>
<dbReference type="Pfam" id="PF04083">
    <property type="entry name" value="Abhydro_lipase"/>
    <property type="match status" value="1"/>
</dbReference>
<evidence type="ECO:0000256" key="1">
    <source>
        <dbReference type="ARBA" id="ARBA00010701"/>
    </source>
</evidence>
<dbReference type="InterPro" id="IPR006693">
    <property type="entry name" value="AB_hydrolase_lipase"/>
</dbReference>
<feature type="active site" description="Nucleophile" evidence="8">
    <location>
        <position position="192"/>
    </location>
</feature>
<keyword evidence="5" id="KW-0443">Lipid metabolism</keyword>
<evidence type="ECO:0000256" key="3">
    <source>
        <dbReference type="ARBA" id="ARBA00022801"/>
    </source>
</evidence>
<evidence type="ECO:0000256" key="2">
    <source>
        <dbReference type="ARBA" id="ARBA00022729"/>
    </source>
</evidence>
<dbReference type="Gene3D" id="3.40.50.1820">
    <property type="entry name" value="alpha/beta hydrolase"/>
    <property type="match status" value="1"/>
</dbReference>
<feature type="active site" description="Charge relay system" evidence="8">
    <location>
        <position position="396"/>
    </location>
</feature>
<dbReference type="PANTHER" id="PTHR11005">
    <property type="entry name" value="LYSOSOMAL ACID LIPASE-RELATED"/>
    <property type="match status" value="1"/>
</dbReference>
<evidence type="ECO:0000256" key="6">
    <source>
        <dbReference type="ARBA" id="ARBA00023180"/>
    </source>
</evidence>
<evidence type="ECO:0000256" key="4">
    <source>
        <dbReference type="ARBA" id="ARBA00022963"/>
    </source>
</evidence>
<accession>A0A8K0G6Z5</accession>
<feature type="chain" id="PRO_5035468792" description="Lipase" evidence="9">
    <location>
        <begin position="20"/>
        <end position="421"/>
    </location>
</feature>
<comment type="similarity">
    <text evidence="1 7">Belongs to the AB hydrolase superfamily. Lipase family.</text>
</comment>
<keyword evidence="13" id="KW-1185">Reference proteome</keyword>
<sequence>MTVALIIYITLQLPLFSSTANFSEPQDKFSILKKETEAYFATLPSNIREDSELLVPDLIRKYGYPCENHTVVTPDGYILEMHRIPHGRKSFPDKRSVIYLQHGILASSADWVLPGPRKGFAYILADFGYDVWMSNVRGTRYSRKHTYLDPEKDSLEFWNFSWHEIGVIDVPIMIDYIINKTNENKLFYIGHSQGATVFYVMCSEKPQYNDKIKAMFSLAPIAFLKHMISPLLLIVAEFRTEILALYNVLNTYNFLPRNEFLAQLGDTLCNDNSTFQILCTNALFAICGFNEKQMNSSLLPIIMGHTPSGASVKQICHFAQGVKSGKFQRWDYGWVSNLDYYGDTSPPNYNLRNIYAPVYLFYSKNDWLVHELDVMKLHTELFNSIAVQVFDDHFNHMDYLYAINAPDLIYQRTIDIMKHYN</sequence>
<dbReference type="InterPro" id="IPR022742">
    <property type="entry name" value="Hydrolase_4"/>
</dbReference>
<evidence type="ECO:0000259" key="10">
    <source>
        <dbReference type="Pfam" id="PF04083"/>
    </source>
</evidence>
<dbReference type="AlphaFoldDB" id="A0A8K0G6Z5"/>
<keyword evidence="6" id="KW-0325">Glycoprotein</keyword>
<dbReference type="InterPro" id="IPR025483">
    <property type="entry name" value="Lipase_euk"/>
</dbReference>
<feature type="signal peptide" evidence="9">
    <location>
        <begin position="1"/>
        <end position="19"/>
    </location>
</feature>
<dbReference type="EMBL" id="VTPC01007512">
    <property type="protein sequence ID" value="KAF2893955.1"/>
    <property type="molecule type" value="Genomic_DNA"/>
</dbReference>
<evidence type="ECO:0000313" key="12">
    <source>
        <dbReference type="EMBL" id="KAF2893955.1"/>
    </source>
</evidence>
<keyword evidence="2 9" id="KW-0732">Signal</keyword>
<keyword evidence="3 7" id="KW-0378">Hydrolase</keyword>
<dbReference type="PIRSF" id="PIRSF000862">
    <property type="entry name" value="Steryl_ester_lip"/>
    <property type="match status" value="1"/>
</dbReference>
<comment type="caution">
    <text evidence="12">The sequence shown here is derived from an EMBL/GenBank/DDBJ whole genome shotgun (WGS) entry which is preliminary data.</text>
</comment>
<evidence type="ECO:0000256" key="5">
    <source>
        <dbReference type="ARBA" id="ARBA00023098"/>
    </source>
</evidence>
<protein>
    <recommendedName>
        <fullName evidence="7">Lipase</fullName>
    </recommendedName>
</protein>
<dbReference type="SUPFAM" id="SSF53474">
    <property type="entry name" value="alpha/beta-Hydrolases"/>
    <property type="match status" value="1"/>
</dbReference>
<feature type="domain" description="Partial AB-hydrolase lipase" evidence="10">
    <location>
        <begin position="55"/>
        <end position="113"/>
    </location>
</feature>